<evidence type="ECO:0000256" key="11">
    <source>
        <dbReference type="ARBA" id="ARBA00022989"/>
    </source>
</evidence>
<evidence type="ECO:0000256" key="3">
    <source>
        <dbReference type="ARBA" id="ARBA00006402"/>
    </source>
</evidence>
<dbReference type="InterPro" id="IPR003661">
    <property type="entry name" value="HisK_dim/P_dom"/>
</dbReference>
<keyword evidence="9" id="KW-0418">Kinase</keyword>
<dbReference type="Pfam" id="PF00512">
    <property type="entry name" value="HisKA"/>
    <property type="match status" value="1"/>
</dbReference>
<evidence type="ECO:0000256" key="7">
    <source>
        <dbReference type="ARBA" id="ARBA00022692"/>
    </source>
</evidence>
<dbReference type="InterPro" id="IPR005467">
    <property type="entry name" value="His_kinase_dom"/>
</dbReference>
<keyword evidence="22" id="KW-1185">Reference proteome</keyword>
<evidence type="ECO:0000259" key="20">
    <source>
        <dbReference type="PROSITE" id="PS50113"/>
    </source>
</evidence>
<dbReference type="InterPro" id="IPR000014">
    <property type="entry name" value="PAS"/>
</dbReference>
<dbReference type="SMART" id="SM00448">
    <property type="entry name" value="REC"/>
    <property type="match status" value="1"/>
</dbReference>
<dbReference type="InterPro" id="IPR036097">
    <property type="entry name" value="HisK_dim/P_sf"/>
</dbReference>
<dbReference type="AlphaFoldDB" id="A0A367PZQ4"/>
<feature type="domain" description="PAS" evidence="19">
    <location>
        <begin position="123"/>
        <end position="195"/>
    </location>
</feature>
<dbReference type="InterPro" id="IPR003594">
    <property type="entry name" value="HATPase_dom"/>
</dbReference>
<protein>
    <recommendedName>
        <fullName evidence="14">Circadian input-output histidine kinase CikA</fullName>
        <ecNumber evidence="4">2.7.13.3</ecNumber>
    </recommendedName>
</protein>
<dbReference type="SMART" id="SM00091">
    <property type="entry name" value="PAS"/>
    <property type="match status" value="1"/>
</dbReference>
<dbReference type="Gene3D" id="3.30.565.10">
    <property type="entry name" value="Histidine kinase-like ATPase, C-terminal domain"/>
    <property type="match status" value="1"/>
</dbReference>
<feature type="transmembrane region" description="Helical" evidence="16">
    <location>
        <begin position="9"/>
        <end position="28"/>
    </location>
</feature>
<dbReference type="Gene3D" id="3.30.450.20">
    <property type="entry name" value="PAS domain"/>
    <property type="match status" value="1"/>
</dbReference>
<evidence type="ECO:0000259" key="17">
    <source>
        <dbReference type="PROSITE" id="PS50109"/>
    </source>
</evidence>
<dbReference type="NCBIfam" id="TIGR00229">
    <property type="entry name" value="sensory_box"/>
    <property type="match status" value="1"/>
</dbReference>
<dbReference type="CDD" id="cd00130">
    <property type="entry name" value="PAS"/>
    <property type="match status" value="1"/>
</dbReference>
<evidence type="ECO:0000256" key="6">
    <source>
        <dbReference type="ARBA" id="ARBA00022679"/>
    </source>
</evidence>
<dbReference type="InterPro" id="IPR025201">
    <property type="entry name" value="KdpD_TM"/>
</dbReference>
<proteinExistence type="inferred from homology"/>
<dbReference type="PROSITE" id="PS50110">
    <property type="entry name" value="RESPONSE_REGULATORY"/>
    <property type="match status" value="1"/>
</dbReference>
<dbReference type="Pfam" id="PF00072">
    <property type="entry name" value="Response_reg"/>
    <property type="match status" value="1"/>
</dbReference>
<dbReference type="GO" id="GO:0016020">
    <property type="term" value="C:membrane"/>
    <property type="evidence" value="ECO:0007669"/>
    <property type="project" value="UniProtKB-SubCell"/>
</dbReference>
<keyword evidence="12" id="KW-0902">Two-component regulatory system</keyword>
<evidence type="ECO:0000256" key="2">
    <source>
        <dbReference type="ARBA" id="ARBA00004141"/>
    </source>
</evidence>
<dbReference type="InterPro" id="IPR038318">
    <property type="entry name" value="KdpD_sf"/>
</dbReference>
<dbReference type="InterPro" id="IPR036890">
    <property type="entry name" value="HATPase_C_sf"/>
</dbReference>
<dbReference type="FunFam" id="1.10.287.130:FF:000001">
    <property type="entry name" value="Two-component sensor histidine kinase"/>
    <property type="match status" value="1"/>
</dbReference>
<organism evidence="21 22">
    <name type="scientific">Nostoc minutum NIES-26</name>
    <dbReference type="NCBI Taxonomy" id="1844469"/>
    <lineage>
        <taxon>Bacteria</taxon>
        <taxon>Bacillati</taxon>
        <taxon>Cyanobacteriota</taxon>
        <taxon>Cyanophyceae</taxon>
        <taxon>Nostocales</taxon>
        <taxon>Nostocaceae</taxon>
        <taxon>Nostoc</taxon>
    </lineage>
</organism>
<keyword evidence="10" id="KW-0067">ATP-binding</keyword>
<dbReference type="SUPFAM" id="SSF55874">
    <property type="entry name" value="ATPase domain of HSP90 chaperone/DNA topoisomerase II/histidine kinase"/>
    <property type="match status" value="1"/>
</dbReference>
<name>A0A367PZQ4_9NOSO</name>
<dbReference type="PANTHER" id="PTHR43547:SF2">
    <property type="entry name" value="HYBRID SIGNAL TRANSDUCTION HISTIDINE KINASE C"/>
    <property type="match status" value="1"/>
</dbReference>
<dbReference type="InterPro" id="IPR004358">
    <property type="entry name" value="Sig_transdc_His_kin-like_C"/>
</dbReference>
<dbReference type="SMART" id="SM00387">
    <property type="entry name" value="HATPase_c"/>
    <property type="match status" value="1"/>
</dbReference>
<dbReference type="InterPro" id="IPR001789">
    <property type="entry name" value="Sig_transdc_resp-reg_receiver"/>
</dbReference>
<dbReference type="PRINTS" id="PR00344">
    <property type="entry name" value="BCTRLSENSOR"/>
</dbReference>
<gene>
    <name evidence="21" type="ORF">A6770_34140</name>
</gene>
<keyword evidence="7 16" id="KW-0812">Transmembrane</keyword>
<dbReference type="PANTHER" id="PTHR43547">
    <property type="entry name" value="TWO-COMPONENT HISTIDINE KINASE"/>
    <property type="match status" value="1"/>
</dbReference>
<feature type="domain" description="Histidine kinase" evidence="17">
    <location>
        <begin position="275"/>
        <end position="493"/>
    </location>
</feature>
<dbReference type="CDD" id="cd00082">
    <property type="entry name" value="HisKA"/>
    <property type="match status" value="1"/>
</dbReference>
<dbReference type="InterPro" id="IPR011006">
    <property type="entry name" value="CheY-like_superfamily"/>
</dbReference>
<dbReference type="PROSITE" id="PS50113">
    <property type="entry name" value="PAC"/>
    <property type="match status" value="1"/>
</dbReference>
<dbReference type="FunFam" id="3.30.565.10:FF:000010">
    <property type="entry name" value="Sensor histidine kinase RcsC"/>
    <property type="match status" value="1"/>
</dbReference>
<dbReference type="GO" id="GO:0000155">
    <property type="term" value="F:phosphorelay sensor kinase activity"/>
    <property type="evidence" value="ECO:0007669"/>
    <property type="project" value="InterPro"/>
</dbReference>
<dbReference type="Pfam" id="PF13426">
    <property type="entry name" value="PAS_9"/>
    <property type="match status" value="1"/>
</dbReference>
<dbReference type="Gene3D" id="3.40.50.2300">
    <property type="match status" value="1"/>
</dbReference>
<evidence type="ECO:0000259" key="18">
    <source>
        <dbReference type="PROSITE" id="PS50110"/>
    </source>
</evidence>
<dbReference type="InterPro" id="IPR000700">
    <property type="entry name" value="PAS-assoc_C"/>
</dbReference>
<evidence type="ECO:0000256" key="9">
    <source>
        <dbReference type="ARBA" id="ARBA00022777"/>
    </source>
</evidence>
<reference evidence="21" key="1">
    <citation type="submission" date="2016-04" db="EMBL/GenBank/DDBJ databases">
        <authorList>
            <person name="Tabuchi Yagui T.R."/>
        </authorList>
    </citation>
    <scope>NUCLEOTIDE SEQUENCE [LARGE SCALE GENOMIC DNA]</scope>
    <source>
        <strain evidence="21">NIES-26</strain>
    </source>
</reference>
<dbReference type="GO" id="GO:0005524">
    <property type="term" value="F:ATP binding"/>
    <property type="evidence" value="ECO:0007669"/>
    <property type="project" value="UniProtKB-KW"/>
</dbReference>
<keyword evidence="13 16" id="KW-0472">Membrane</keyword>
<evidence type="ECO:0000313" key="22">
    <source>
        <dbReference type="Proteomes" id="UP000252107"/>
    </source>
</evidence>
<dbReference type="Gene3D" id="1.20.120.620">
    <property type="entry name" value="Backbone structure of the membrane domain of e. Coli histidine kinase receptor kdpd"/>
    <property type="match status" value="1"/>
</dbReference>
<comment type="similarity">
    <text evidence="3">In the N-terminal section; belongs to the phytochrome family.</text>
</comment>
<keyword evidence="5 15" id="KW-0597">Phosphoprotein</keyword>
<dbReference type="EMBL" id="LXQD01000358">
    <property type="protein sequence ID" value="RCJ17368.1"/>
    <property type="molecule type" value="Genomic_DNA"/>
</dbReference>
<evidence type="ECO:0000256" key="12">
    <source>
        <dbReference type="ARBA" id="ARBA00023012"/>
    </source>
</evidence>
<dbReference type="Gene3D" id="1.10.287.130">
    <property type="match status" value="1"/>
</dbReference>
<dbReference type="CDD" id="cd17580">
    <property type="entry name" value="REC_2_DhkD-like"/>
    <property type="match status" value="1"/>
</dbReference>
<evidence type="ECO:0000256" key="14">
    <source>
        <dbReference type="ARBA" id="ARBA00074306"/>
    </source>
</evidence>
<dbReference type="EC" id="2.7.13.3" evidence="4"/>
<dbReference type="SUPFAM" id="SSF55785">
    <property type="entry name" value="PYP-like sensor domain (PAS domain)"/>
    <property type="match status" value="1"/>
</dbReference>
<dbReference type="SMART" id="SM00388">
    <property type="entry name" value="HisKA"/>
    <property type="match status" value="1"/>
</dbReference>
<feature type="transmembrane region" description="Helical" evidence="16">
    <location>
        <begin position="57"/>
        <end position="79"/>
    </location>
</feature>
<dbReference type="InterPro" id="IPR035965">
    <property type="entry name" value="PAS-like_dom_sf"/>
</dbReference>
<accession>A0A367PZQ4</accession>
<keyword evidence="6" id="KW-0808">Transferase</keyword>
<feature type="domain" description="Response regulatory" evidence="18">
    <location>
        <begin position="521"/>
        <end position="639"/>
    </location>
</feature>
<comment type="subcellular location">
    <subcellularLocation>
        <location evidence="2">Membrane</location>
        <topology evidence="2">Multi-pass membrane protein</topology>
    </subcellularLocation>
</comment>
<sequence length="642" mass="71390">MKRTRQRLAPYTLAFLTVTISLLLSVLLRPLLTPTMFMLFFTAVAVSAWYGGMEAGLLATALSTVALDYFFIEPLFTFYVYRIDSIVHLCVFLLVVILMSWFNRQLRSIKQRLDTKEQQLQVSEAKFKRLVDSNIIGVIVANVNGEIVKANDAFLKLVGYTQEELLKRQVRWQNITSPEYLEVNEQSIAELRNTGVFQPLETEYIHKNGSCVSVLMGGALLQESEDSQEEIISFCLDLTERKQAKKEREKLLACEQAARAEAEAANRMKDEFLATLSHELRTPLNAMLGWTQLLKRRKFDETTNTQALEIIDRNTQSLAQLIEDVLDVSQIIRGKLCLNTYPVNFAQVVSAAIDTVRLAAEAREIRIECRFSPLVGVVMGDANRLQQVVWNLLTNAIKFTPNGGRVTVQLEQINSNIQLQVSDTGRGIAPEFLPYVFERFRQGDNSITRSHKGLGLGLALVRHLVELHGGTVCTASPGIEQGATFIVNLPLKVTAVDTSQLSPLIGDEDCERYLPTLNGLRVLVVDDEPDALQLLTTILGQYGAQVMAVASALEALVALQQFHPDILVSDIGMPQEDGYTLIRKLRALSQEEGGRIPAIALTAYAKAEDRTQALMAGFQLHVPKPVNPTELVTVVANLTGCT</sequence>
<dbReference type="Pfam" id="PF02518">
    <property type="entry name" value="HATPase_c"/>
    <property type="match status" value="1"/>
</dbReference>
<evidence type="ECO:0000256" key="10">
    <source>
        <dbReference type="ARBA" id="ARBA00022840"/>
    </source>
</evidence>
<evidence type="ECO:0000256" key="8">
    <source>
        <dbReference type="ARBA" id="ARBA00022741"/>
    </source>
</evidence>
<comment type="caution">
    <text evidence="21">The sequence shown here is derived from an EMBL/GenBank/DDBJ whole genome shotgun (WGS) entry which is preliminary data.</text>
</comment>
<evidence type="ECO:0000256" key="15">
    <source>
        <dbReference type="PROSITE-ProRule" id="PRU00169"/>
    </source>
</evidence>
<evidence type="ECO:0000256" key="4">
    <source>
        <dbReference type="ARBA" id="ARBA00012438"/>
    </source>
</evidence>
<feature type="modified residue" description="4-aspartylphosphate" evidence="15">
    <location>
        <position position="570"/>
    </location>
</feature>
<dbReference type="PROSITE" id="PS50109">
    <property type="entry name" value="HIS_KIN"/>
    <property type="match status" value="1"/>
</dbReference>
<keyword evidence="11 16" id="KW-1133">Transmembrane helix</keyword>
<keyword evidence="8" id="KW-0547">Nucleotide-binding</keyword>
<dbReference type="PROSITE" id="PS50112">
    <property type="entry name" value="PAS"/>
    <property type="match status" value="1"/>
</dbReference>
<evidence type="ECO:0000256" key="5">
    <source>
        <dbReference type="ARBA" id="ARBA00022553"/>
    </source>
</evidence>
<dbReference type="Proteomes" id="UP000252107">
    <property type="component" value="Unassembled WGS sequence"/>
</dbReference>
<comment type="catalytic activity">
    <reaction evidence="1">
        <text>ATP + protein L-histidine = ADP + protein N-phospho-L-histidine.</text>
        <dbReference type="EC" id="2.7.13.3"/>
    </reaction>
</comment>
<dbReference type="SUPFAM" id="SSF47384">
    <property type="entry name" value="Homodimeric domain of signal transducing histidine kinase"/>
    <property type="match status" value="1"/>
</dbReference>
<dbReference type="Pfam" id="PF13493">
    <property type="entry name" value="DUF4118"/>
    <property type="match status" value="1"/>
</dbReference>
<evidence type="ECO:0000313" key="21">
    <source>
        <dbReference type="EMBL" id="RCJ17368.1"/>
    </source>
</evidence>
<feature type="domain" description="PAC" evidence="20">
    <location>
        <begin position="198"/>
        <end position="250"/>
    </location>
</feature>
<evidence type="ECO:0000259" key="19">
    <source>
        <dbReference type="PROSITE" id="PS50112"/>
    </source>
</evidence>
<evidence type="ECO:0000256" key="1">
    <source>
        <dbReference type="ARBA" id="ARBA00000085"/>
    </source>
</evidence>
<feature type="transmembrane region" description="Helical" evidence="16">
    <location>
        <begin position="85"/>
        <end position="102"/>
    </location>
</feature>
<dbReference type="SUPFAM" id="SSF52172">
    <property type="entry name" value="CheY-like"/>
    <property type="match status" value="1"/>
</dbReference>
<evidence type="ECO:0000256" key="16">
    <source>
        <dbReference type="SAM" id="Phobius"/>
    </source>
</evidence>
<evidence type="ECO:0000256" key="13">
    <source>
        <dbReference type="ARBA" id="ARBA00023136"/>
    </source>
</evidence>